<dbReference type="PROSITE" id="PS50110">
    <property type="entry name" value="RESPONSE_REGULATORY"/>
    <property type="match status" value="1"/>
</dbReference>
<dbReference type="SMART" id="SM00448">
    <property type="entry name" value="REC"/>
    <property type="match status" value="1"/>
</dbReference>
<protein>
    <recommendedName>
        <fullName evidence="4">Response regulator</fullName>
    </recommendedName>
</protein>
<dbReference type="PANTHER" id="PTHR45228:SF4">
    <property type="entry name" value="LIPOPROTEIN"/>
    <property type="match status" value="1"/>
</dbReference>
<dbReference type="InterPro" id="IPR006675">
    <property type="entry name" value="HDIG_dom"/>
</dbReference>
<evidence type="ECO:0000313" key="3">
    <source>
        <dbReference type="EMBL" id="VAX31629.1"/>
    </source>
</evidence>
<dbReference type="CDD" id="cd00077">
    <property type="entry name" value="HDc"/>
    <property type="match status" value="1"/>
</dbReference>
<dbReference type="GO" id="GO:0000160">
    <property type="term" value="P:phosphorelay signal transduction system"/>
    <property type="evidence" value="ECO:0007669"/>
    <property type="project" value="InterPro"/>
</dbReference>
<dbReference type="PROSITE" id="PS51832">
    <property type="entry name" value="HD_GYP"/>
    <property type="match status" value="1"/>
</dbReference>
<dbReference type="Gene3D" id="3.40.50.2300">
    <property type="match status" value="1"/>
</dbReference>
<dbReference type="SUPFAM" id="SSF52172">
    <property type="entry name" value="CheY-like"/>
    <property type="match status" value="1"/>
</dbReference>
<dbReference type="SMART" id="SM00471">
    <property type="entry name" value="HDc"/>
    <property type="match status" value="1"/>
</dbReference>
<dbReference type="Pfam" id="PF13487">
    <property type="entry name" value="HD_5"/>
    <property type="match status" value="1"/>
</dbReference>
<evidence type="ECO:0000259" key="2">
    <source>
        <dbReference type="PROSITE" id="PS51832"/>
    </source>
</evidence>
<dbReference type="InterPro" id="IPR003607">
    <property type="entry name" value="HD/PDEase_dom"/>
</dbReference>
<gene>
    <name evidence="3" type="ORF">MNBD_NITROSPIRAE02-1526</name>
</gene>
<evidence type="ECO:0000259" key="1">
    <source>
        <dbReference type="PROSITE" id="PS50110"/>
    </source>
</evidence>
<feature type="domain" description="Response regulatory" evidence="1">
    <location>
        <begin position="14"/>
        <end position="130"/>
    </location>
</feature>
<sequence length="349" mass="39690">MISNNIIPARDTASVLIVNDLQSDTELIEAVFKSDDFRVFKSANPVEAIDTFETCHPDIAIIDITMRDINGFRLCQIFKDMAGRRFFPVVLIASHSDRGSKIKGFESGADDFISRPFDSREFLARIRSLLRLKHLHDELEHSENIILTLAATLEVRDPHTQGHSTRVGEFSKEFGDYLGLSLQEQELLRKAGLLHDIGKIGLSKDLFLKPPPLSDEEMETIKKHTIIGEQICKPLHSLREVLPAIRHHHERWDGNGFPDGLKGEDIPLLARVLSIVDSFDAMFSERLYREGRTAFEVLEVMREEKNLGQWDPLLLEHFIEMMNLTGHELLELGAGADLRPDEQKEPLLL</sequence>
<dbReference type="EMBL" id="UOGH01000210">
    <property type="protein sequence ID" value="VAX31629.1"/>
    <property type="molecule type" value="Genomic_DNA"/>
</dbReference>
<dbReference type="NCBIfam" id="TIGR00277">
    <property type="entry name" value="HDIG"/>
    <property type="match status" value="1"/>
</dbReference>
<name>A0A3B1CNB2_9ZZZZ</name>
<dbReference type="InterPro" id="IPR052020">
    <property type="entry name" value="Cyclic_di-GMP/3'3'-cGAMP_PDE"/>
</dbReference>
<dbReference type="InterPro" id="IPR011006">
    <property type="entry name" value="CheY-like_superfamily"/>
</dbReference>
<dbReference type="PANTHER" id="PTHR45228">
    <property type="entry name" value="CYCLIC DI-GMP PHOSPHODIESTERASE TM_0186-RELATED"/>
    <property type="match status" value="1"/>
</dbReference>
<dbReference type="InterPro" id="IPR037522">
    <property type="entry name" value="HD_GYP_dom"/>
</dbReference>
<proteinExistence type="predicted"/>
<organism evidence="3">
    <name type="scientific">hydrothermal vent metagenome</name>
    <dbReference type="NCBI Taxonomy" id="652676"/>
    <lineage>
        <taxon>unclassified sequences</taxon>
        <taxon>metagenomes</taxon>
        <taxon>ecological metagenomes</taxon>
    </lineage>
</organism>
<evidence type="ECO:0008006" key="4">
    <source>
        <dbReference type="Google" id="ProtNLM"/>
    </source>
</evidence>
<reference evidence="3" key="1">
    <citation type="submission" date="2018-06" db="EMBL/GenBank/DDBJ databases">
        <authorList>
            <person name="Zhirakovskaya E."/>
        </authorList>
    </citation>
    <scope>NUCLEOTIDE SEQUENCE</scope>
</reference>
<dbReference type="SUPFAM" id="SSF109604">
    <property type="entry name" value="HD-domain/PDEase-like"/>
    <property type="match status" value="1"/>
</dbReference>
<dbReference type="Gene3D" id="1.10.3210.10">
    <property type="entry name" value="Hypothetical protein af1432"/>
    <property type="match status" value="1"/>
</dbReference>
<dbReference type="Pfam" id="PF00072">
    <property type="entry name" value="Response_reg"/>
    <property type="match status" value="1"/>
</dbReference>
<dbReference type="AlphaFoldDB" id="A0A3B1CNB2"/>
<feature type="domain" description="HD-GYP" evidence="2">
    <location>
        <begin position="138"/>
        <end position="334"/>
    </location>
</feature>
<accession>A0A3B1CNB2</accession>
<dbReference type="InterPro" id="IPR001789">
    <property type="entry name" value="Sig_transdc_resp-reg_receiver"/>
</dbReference>